<keyword evidence="3" id="KW-1185">Reference proteome</keyword>
<feature type="region of interest" description="Disordered" evidence="1">
    <location>
        <begin position="81"/>
        <end position="128"/>
    </location>
</feature>
<dbReference type="RefSeq" id="XP_016603668.1">
    <property type="nucleotide sequence ID" value="XM_016741476.1"/>
</dbReference>
<sequence length="169" mass="18241">MQSRIGIRRMRVAPDLEMGTPKKAKGKSRLGMPLSKKQSQSIGDSNRAVGLTGGTRVVYLWTDLTISLRETLQKRACIASATDGPRASSQVAGHYASAEDPSRCDGASERRIKGPFRPKGPEGHTKQGIGRMTHELGGTQIRGAENCLGSSLVGGLTGYRENRQIGFRF</sequence>
<reference evidence="2 3" key="1">
    <citation type="journal article" date="2015" name="Mol. Plant Microbe Interact.">
        <title>Genome, transcriptome, and functional analyses of Penicillium expansum provide new insights into secondary metabolism and pathogenicity.</title>
        <authorList>
            <person name="Ballester A.R."/>
            <person name="Marcet-Houben M."/>
            <person name="Levin E."/>
            <person name="Sela N."/>
            <person name="Selma-Lazaro C."/>
            <person name="Carmona L."/>
            <person name="Wisniewski M."/>
            <person name="Droby S."/>
            <person name="Gonzalez-Candelas L."/>
            <person name="Gabaldon T."/>
        </authorList>
    </citation>
    <scope>NUCLEOTIDE SEQUENCE [LARGE SCALE GENOMIC DNA]</scope>
    <source>
        <strain evidence="2 3">MD-8</strain>
    </source>
</reference>
<dbReference type="Proteomes" id="UP000030143">
    <property type="component" value="Unassembled WGS sequence"/>
</dbReference>
<proteinExistence type="predicted"/>
<feature type="compositionally biased region" description="Basic and acidic residues" evidence="1">
    <location>
        <begin position="100"/>
        <end position="112"/>
    </location>
</feature>
<gene>
    <name evidence="2" type="ORF">PEX2_042010</name>
</gene>
<protein>
    <submittedName>
        <fullName evidence="2">Uncharacterized protein</fullName>
    </submittedName>
</protein>
<feature type="region of interest" description="Disordered" evidence="1">
    <location>
        <begin position="1"/>
        <end position="48"/>
    </location>
</feature>
<accession>A0A0A2K5Q6</accession>
<organism evidence="2 3">
    <name type="scientific">Penicillium expansum</name>
    <name type="common">Blue mold rot fungus</name>
    <dbReference type="NCBI Taxonomy" id="27334"/>
    <lineage>
        <taxon>Eukaryota</taxon>
        <taxon>Fungi</taxon>
        <taxon>Dikarya</taxon>
        <taxon>Ascomycota</taxon>
        <taxon>Pezizomycotina</taxon>
        <taxon>Eurotiomycetes</taxon>
        <taxon>Eurotiomycetidae</taxon>
        <taxon>Eurotiales</taxon>
        <taxon>Aspergillaceae</taxon>
        <taxon>Penicillium</taxon>
    </lineage>
</organism>
<evidence type="ECO:0000256" key="1">
    <source>
        <dbReference type="SAM" id="MobiDB-lite"/>
    </source>
</evidence>
<dbReference type="EMBL" id="JQFZ01000015">
    <property type="protein sequence ID" value="KGO63187.1"/>
    <property type="molecule type" value="Genomic_DNA"/>
</dbReference>
<dbReference type="AlphaFoldDB" id="A0A0A2K5Q6"/>
<comment type="caution">
    <text evidence="2">The sequence shown here is derived from an EMBL/GenBank/DDBJ whole genome shotgun (WGS) entry which is preliminary data.</text>
</comment>
<feature type="compositionally biased region" description="Basic residues" evidence="1">
    <location>
        <begin position="1"/>
        <end position="11"/>
    </location>
</feature>
<name>A0A0A2K5Q6_PENEN</name>
<evidence type="ECO:0000313" key="2">
    <source>
        <dbReference type="EMBL" id="KGO63187.1"/>
    </source>
</evidence>
<dbReference type="HOGENOM" id="CLU_124014_0_0_1"/>
<evidence type="ECO:0000313" key="3">
    <source>
        <dbReference type="Proteomes" id="UP000030143"/>
    </source>
</evidence>
<dbReference type="VEuPathDB" id="FungiDB:PEXP_059450"/>
<dbReference type="GeneID" id="27676895"/>